<evidence type="ECO:0000313" key="2">
    <source>
        <dbReference type="EMBL" id="GEP82781.1"/>
    </source>
</evidence>
<dbReference type="RefSeq" id="WP_258027137.1">
    <property type="nucleotide sequence ID" value="NZ_BKAQ01000017.1"/>
</dbReference>
<comment type="caution">
    <text evidence="2">The sequence shown here is derived from an EMBL/GenBank/DDBJ whole genome shotgun (WGS) entry which is preliminary data.</text>
</comment>
<organism evidence="2 3">
    <name type="scientific">Staphylococcus kloosii</name>
    <dbReference type="NCBI Taxonomy" id="29384"/>
    <lineage>
        <taxon>Bacteria</taxon>
        <taxon>Bacillati</taxon>
        <taxon>Bacillota</taxon>
        <taxon>Bacilli</taxon>
        <taxon>Bacillales</taxon>
        <taxon>Staphylococcaceae</taxon>
        <taxon>Staphylococcus</taxon>
    </lineage>
</organism>
<sequence length="43" mass="5119">MSKFDEFKDQAKDKVDEVKNDKDKQKEVKDQAKDKANDLKDKF</sequence>
<proteinExistence type="predicted"/>
<feature type="region of interest" description="Disordered" evidence="1">
    <location>
        <begin position="1"/>
        <end position="43"/>
    </location>
</feature>
<evidence type="ECO:0000256" key="1">
    <source>
        <dbReference type="SAM" id="MobiDB-lite"/>
    </source>
</evidence>
<name>A0ABQ0XMX6_9STAP</name>
<dbReference type="EMBL" id="BKAQ01000017">
    <property type="protein sequence ID" value="GEP82781.1"/>
    <property type="molecule type" value="Genomic_DNA"/>
</dbReference>
<evidence type="ECO:0008006" key="4">
    <source>
        <dbReference type="Google" id="ProtNLM"/>
    </source>
</evidence>
<dbReference type="GeneID" id="76832900"/>
<gene>
    <name evidence="2" type="ORF">SKL01_19590</name>
</gene>
<dbReference type="Proteomes" id="UP000321040">
    <property type="component" value="Unassembled WGS sequence"/>
</dbReference>
<keyword evidence="3" id="KW-1185">Reference proteome</keyword>
<reference evidence="2 3" key="1">
    <citation type="submission" date="2019-07" db="EMBL/GenBank/DDBJ databases">
        <title>Whole genome shotgun sequence of Staphylococcus kloosii NBRC 109624.</title>
        <authorList>
            <person name="Hosoyama A."/>
            <person name="Uohara A."/>
            <person name="Ohji S."/>
            <person name="Ichikawa N."/>
        </authorList>
    </citation>
    <scope>NUCLEOTIDE SEQUENCE [LARGE SCALE GENOMIC DNA]</scope>
    <source>
        <strain evidence="2 3">NBRC 109624</strain>
    </source>
</reference>
<accession>A0ABQ0XMX6</accession>
<evidence type="ECO:0000313" key="3">
    <source>
        <dbReference type="Proteomes" id="UP000321040"/>
    </source>
</evidence>
<protein>
    <recommendedName>
        <fullName evidence="4">YtxH domain-containing protein</fullName>
    </recommendedName>
</protein>